<dbReference type="InterPro" id="IPR003593">
    <property type="entry name" value="AAA+_ATPase"/>
</dbReference>
<keyword evidence="6 14" id="KW-0547">Nucleotide-binding</keyword>
<comment type="subunit">
    <text evidence="14">Homohexamer.</text>
</comment>
<dbReference type="SMART" id="SM00382">
    <property type="entry name" value="AAA"/>
    <property type="match status" value="1"/>
</dbReference>
<feature type="region of interest" description="Disordered" evidence="16">
    <location>
        <begin position="648"/>
        <end position="689"/>
    </location>
</feature>
<keyword evidence="10 14" id="KW-1133">Transmembrane helix</keyword>
<evidence type="ECO:0000256" key="16">
    <source>
        <dbReference type="SAM" id="MobiDB-lite"/>
    </source>
</evidence>
<dbReference type="SUPFAM" id="SSF52540">
    <property type="entry name" value="P-loop containing nucleoside triphosphate hydrolases"/>
    <property type="match status" value="1"/>
</dbReference>
<dbReference type="FunFam" id="1.10.8.60:FF:000001">
    <property type="entry name" value="ATP-dependent zinc metalloprotease FtsH"/>
    <property type="match status" value="1"/>
</dbReference>
<dbReference type="InterPro" id="IPR027417">
    <property type="entry name" value="P-loop_NTPase"/>
</dbReference>
<evidence type="ECO:0000256" key="12">
    <source>
        <dbReference type="ARBA" id="ARBA00023136"/>
    </source>
</evidence>
<dbReference type="CDD" id="cd19501">
    <property type="entry name" value="RecA-like_FtsH"/>
    <property type="match status" value="1"/>
</dbReference>
<dbReference type="GO" id="GO:0030163">
    <property type="term" value="P:protein catabolic process"/>
    <property type="evidence" value="ECO:0007669"/>
    <property type="project" value="UniProtKB-UniRule"/>
</dbReference>
<dbReference type="GO" id="GO:0006508">
    <property type="term" value="P:proteolysis"/>
    <property type="evidence" value="ECO:0007669"/>
    <property type="project" value="UniProtKB-KW"/>
</dbReference>
<keyword evidence="4 14" id="KW-0812">Transmembrane</keyword>
<dbReference type="PROSITE" id="PS00674">
    <property type="entry name" value="AAA"/>
    <property type="match status" value="1"/>
</dbReference>
<evidence type="ECO:0000256" key="6">
    <source>
        <dbReference type="ARBA" id="ARBA00022741"/>
    </source>
</evidence>
<dbReference type="InterPro" id="IPR000642">
    <property type="entry name" value="Peptidase_M41"/>
</dbReference>
<feature type="transmembrane region" description="Helical" evidence="14">
    <location>
        <begin position="114"/>
        <end position="136"/>
    </location>
</feature>
<organism evidence="18 19">
    <name type="scientific">Gemella morbillorum</name>
    <dbReference type="NCBI Taxonomy" id="29391"/>
    <lineage>
        <taxon>Bacteria</taxon>
        <taxon>Bacillati</taxon>
        <taxon>Bacillota</taxon>
        <taxon>Bacilli</taxon>
        <taxon>Bacillales</taxon>
        <taxon>Gemellaceae</taxon>
        <taxon>Gemella</taxon>
    </lineage>
</organism>
<feature type="transmembrane region" description="Helical" evidence="14">
    <location>
        <begin position="9"/>
        <end position="27"/>
    </location>
</feature>
<comment type="function">
    <text evidence="14">Acts as a processive, ATP-dependent zinc metallopeptidase for both cytoplasmic and membrane proteins. Plays a role in the quality control of integral membrane proteins.</text>
</comment>
<evidence type="ECO:0000256" key="3">
    <source>
        <dbReference type="ARBA" id="ARBA00022670"/>
    </source>
</evidence>
<dbReference type="EMBL" id="CP046314">
    <property type="protein sequence ID" value="QGS08573.1"/>
    <property type="molecule type" value="Genomic_DNA"/>
</dbReference>
<dbReference type="SUPFAM" id="SSF140990">
    <property type="entry name" value="FtsH protease domain-like"/>
    <property type="match status" value="1"/>
</dbReference>
<keyword evidence="11 14" id="KW-0482">Metalloprotease</keyword>
<dbReference type="RefSeq" id="WP_004633671.1">
    <property type="nucleotide sequence ID" value="NZ_CP046314.1"/>
</dbReference>
<dbReference type="NCBIfam" id="TIGR01241">
    <property type="entry name" value="FtsH_fam"/>
    <property type="match status" value="1"/>
</dbReference>
<keyword evidence="3 14" id="KW-0645">Protease</keyword>
<dbReference type="Pfam" id="PF00004">
    <property type="entry name" value="AAA"/>
    <property type="match status" value="1"/>
</dbReference>
<evidence type="ECO:0000259" key="17">
    <source>
        <dbReference type="SMART" id="SM00382"/>
    </source>
</evidence>
<dbReference type="Proteomes" id="UP000425411">
    <property type="component" value="Chromosome"/>
</dbReference>
<dbReference type="AlphaFoldDB" id="A0AAP9HBL4"/>
<dbReference type="InterPro" id="IPR003959">
    <property type="entry name" value="ATPase_AAA_core"/>
</dbReference>
<evidence type="ECO:0000256" key="5">
    <source>
        <dbReference type="ARBA" id="ARBA00022723"/>
    </source>
</evidence>
<evidence type="ECO:0000256" key="4">
    <source>
        <dbReference type="ARBA" id="ARBA00022692"/>
    </source>
</evidence>
<name>A0AAP9HBL4_9BACL</name>
<keyword evidence="8 14" id="KW-0862">Zinc</keyword>
<dbReference type="Pfam" id="PF17862">
    <property type="entry name" value="AAA_lid_3"/>
    <property type="match status" value="1"/>
</dbReference>
<evidence type="ECO:0000256" key="11">
    <source>
        <dbReference type="ARBA" id="ARBA00023049"/>
    </source>
</evidence>
<evidence type="ECO:0000256" key="10">
    <source>
        <dbReference type="ARBA" id="ARBA00022989"/>
    </source>
</evidence>
<dbReference type="EC" id="3.4.24.-" evidence="14"/>
<keyword evidence="9 14" id="KW-0067">ATP-binding</keyword>
<comment type="similarity">
    <text evidence="15">Belongs to the AAA ATPase family.</text>
</comment>
<dbReference type="Pfam" id="PF06480">
    <property type="entry name" value="FtsH_ext"/>
    <property type="match status" value="1"/>
</dbReference>
<keyword evidence="12 14" id="KW-0472">Membrane</keyword>
<evidence type="ECO:0000256" key="8">
    <source>
        <dbReference type="ARBA" id="ARBA00022833"/>
    </source>
</evidence>
<dbReference type="InterPro" id="IPR011546">
    <property type="entry name" value="Pept_M41_FtsH_extracell"/>
</dbReference>
<evidence type="ECO:0000256" key="7">
    <source>
        <dbReference type="ARBA" id="ARBA00022801"/>
    </source>
</evidence>
<dbReference type="GO" id="GO:0005886">
    <property type="term" value="C:plasma membrane"/>
    <property type="evidence" value="ECO:0007669"/>
    <property type="project" value="UniProtKB-SubCell"/>
</dbReference>
<keyword evidence="19" id="KW-1185">Reference proteome</keyword>
<feature type="active site" evidence="14">
    <location>
        <position position="431"/>
    </location>
</feature>
<evidence type="ECO:0000313" key="18">
    <source>
        <dbReference type="EMBL" id="QGS08573.1"/>
    </source>
</evidence>
<feature type="binding site" evidence="14">
    <location>
        <position position="506"/>
    </location>
    <ligand>
        <name>Zn(2+)</name>
        <dbReference type="ChEBI" id="CHEBI:29105"/>
        <note>catalytic</note>
    </ligand>
</feature>
<comment type="similarity">
    <text evidence="2 14">In the C-terminal section; belongs to the peptidase M41 family.</text>
</comment>
<feature type="domain" description="AAA+ ATPase" evidence="17">
    <location>
        <begin position="200"/>
        <end position="339"/>
    </location>
</feature>
<dbReference type="Gene3D" id="3.40.50.300">
    <property type="entry name" value="P-loop containing nucleotide triphosphate hydrolases"/>
    <property type="match status" value="1"/>
</dbReference>
<dbReference type="FunFam" id="1.20.58.760:FF:000001">
    <property type="entry name" value="ATP-dependent zinc metalloprotease FtsH"/>
    <property type="match status" value="1"/>
</dbReference>
<dbReference type="GO" id="GO:0008270">
    <property type="term" value="F:zinc ion binding"/>
    <property type="evidence" value="ECO:0007669"/>
    <property type="project" value="UniProtKB-UniRule"/>
</dbReference>
<accession>A0AAP9HBL4</accession>
<feature type="binding site" evidence="14">
    <location>
        <begin position="208"/>
        <end position="215"/>
    </location>
    <ligand>
        <name>ATP</name>
        <dbReference type="ChEBI" id="CHEBI:30616"/>
    </ligand>
</feature>
<keyword evidence="14" id="KW-1003">Cell membrane</keyword>
<dbReference type="PANTHER" id="PTHR23076">
    <property type="entry name" value="METALLOPROTEASE M41 FTSH"/>
    <property type="match status" value="1"/>
</dbReference>
<feature type="binding site" evidence="14">
    <location>
        <position position="430"/>
    </location>
    <ligand>
        <name>Zn(2+)</name>
        <dbReference type="ChEBI" id="CHEBI:29105"/>
        <note>catalytic</note>
    </ligand>
</feature>
<dbReference type="InterPro" id="IPR003960">
    <property type="entry name" value="ATPase_AAA_CS"/>
</dbReference>
<evidence type="ECO:0000313" key="19">
    <source>
        <dbReference type="Proteomes" id="UP000425411"/>
    </source>
</evidence>
<sequence>MNNKKRQNPFLGMLALIVIAIGLFAYWQQDLPGTTEKLDYAKLVQNIKDDKVKEISLQRKDENYNVKGTLSDGNKNFEALVPASDNEVQKQINEKAKDGKLSVVEYKPAEKTGAILSFLGNIIPFILMMGLLFFFMSQMQGGGGGKVMNFQKSKAKKLEGGETKVTFRDVAGADEEKQELAEMVEFLKDHRKFTKMGAKIPKGVLLEGPPGTGKTLLARAVAGEAKVPFFSISGSDFVEMFVGVGASRVRDLFKEAEKNAPCIIFIDEIDAVGRKRGSGVGGGNDEREQTLNQLLVEMDGFDGEKGIIVIAATNRADVLDNALRRPGRFDRQIKVSTPDVRGREAILKVHAKNKPLAKDVELRSLAEKTPGFSGADLANILNEAALLAARENKNSIEKADLDEAMDRVIGGPAKRSRIYTPKEKRLVAYHEAGHAIVGMVLDSADKVQKVTIIPRGDAGGYNLMIPEEEKYFQTRTDLIDKICGLLGGRAAEQIFFNEVSTGAHNDFERVTAIARAMVTEYGMSEVVGPMQAPFHDPYGGRQLSSIGNYSEEMLKEIDIEVRKIINECYTKVLHIIETHREQLELIAQTLIEVETIDRKEIVALYQFGKMPKDLDEKEAEQLDKVVNKKYYEEQARLAQEEAAKEAKVAEEKAETTEEVEVIDVEAKEIESEEIPSEEIKQEDKPSEEQ</sequence>
<evidence type="ECO:0000256" key="15">
    <source>
        <dbReference type="RuleBase" id="RU003651"/>
    </source>
</evidence>
<evidence type="ECO:0000256" key="2">
    <source>
        <dbReference type="ARBA" id="ARBA00010044"/>
    </source>
</evidence>
<dbReference type="InterPro" id="IPR005936">
    <property type="entry name" value="FtsH"/>
</dbReference>
<gene>
    <name evidence="18" type="primary">hflB</name>
    <name evidence="14" type="synonym">ftsH</name>
    <name evidence="18" type="ORF">FOC49_01100</name>
</gene>
<evidence type="ECO:0000256" key="13">
    <source>
        <dbReference type="ARBA" id="ARBA00061570"/>
    </source>
</evidence>
<comment type="cofactor">
    <cofactor evidence="14">
        <name>Zn(2+)</name>
        <dbReference type="ChEBI" id="CHEBI:29105"/>
    </cofactor>
    <text evidence="14">Binds 1 zinc ion per subunit.</text>
</comment>
<keyword evidence="5 14" id="KW-0479">Metal-binding</keyword>
<feature type="compositionally biased region" description="Basic and acidic residues" evidence="16">
    <location>
        <begin position="677"/>
        <end position="689"/>
    </location>
</feature>
<dbReference type="InterPro" id="IPR037219">
    <property type="entry name" value="Peptidase_M41-like"/>
</dbReference>
<dbReference type="GO" id="GO:0004222">
    <property type="term" value="F:metalloendopeptidase activity"/>
    <property type="evidence" value="ECO:0007669"/>
    <property type="project" value="InterPro"/>
</dbReference>
<protein>
    <recommendedName>
        <fullName evidence="14">ATP-dependent zinc metalloprotease FtsH</fullName>
        <ecNumber evidence="14">3.4.24.-</ecNumber>
    </recommendedName>
</protein>
<reference evidence="18 19" key="1">
    <citation type="submission" date="2019-11" db="EMBL/GenBank/DDBJ databases">
        <title>FDA dAtabase for Regulatory Grade micrObial Sequences (FDA-ARGOS): Supporting development and validation of Infectious Disease Dx tests.</title>
        <authorList>
            <person name="Turner S."/>
            <person name="Byrd R."/>
            <person name="Tallon L."/>
            <person name="Sadzewicz L."/>
            <person name="Vavikolanu K."/>
            <person name="Mehta A."/>
            <person name="Aluvathingal J."/>
            <person name="Nadendla S."/>
            <person name="Myers T."/>
            <person name="Yan Y."/>
            <person name="Sichtig H."/>
        </authorList>
    </citation>
    <scope>NUCLEOTIDE SEQUENCE [LARGE SCALE GENOMIC DNA]</scope>
    <source>
        <strain evidence="18 19">FDAARGOS_741</strain>
    </source>
</reference>
<comment type="subcellular location">
    <subcellularLocation>
        <location evidence="14">Cell membrane</location>
        <topology evidence="14">Multi-pass membrane protein</topology>
        <orientation evidence="14">Cytoplasmic side</orientation>
    </subcellularLocation>
    <subcellularLocation>
        <location evidence="1">Membrane</location>
    </subcellularLocation>
</comment>
<comment type="similarity">
    <text evidence="13 14">In the central section; belongs to the AAA ATPase family.</text>
</comment>
<evidence type="ECO:0000256" key="9">
    <source>
        <dbReference type="ARBA" id="ARBA00022840"/>
    </source>
</evidence>
<dbReference type="HAMAP" id="MF_01458">
    <property type="entry name" value="FtsH"/>
    <property type="match status" value="1"/>
</dbReference>
<dbReference type="InterPro" id="IPR041569">
    <property type="entry name" value="AAA_lid_3"/>
</dbReference>
<dbReference type="Pfam" id="PF01434">
    <property type="entry name" value="Peptidase_M41"/>
    <property type="match status" value="1"/>
</dbReference>
<dbReference type="Gene3D" id="1.20.58.760">
    <property type="entry name" value="Peptidase M41"/>
    <property type="match status" value="1"/>
</dbReference>
<dbReference type="GO" id="GO:0016887">
    <property type="term" value="F:ATP hydrolysis activity"/>
    <property type="evidence" value="ECO:0007669"/>
    <property type="project" value="UniProtKB-UniRule"/>
</dbReference>
<dbReference type="GO" id="GO:0004176">
    <property type="term" value="F:ATP-dependent peptidase activity"/>
    <property type="evidence" value="ECO:0007669"/>
    <property type="project" value="InterPro"/>
</dbReference>
<dbReference type="PANTHER" id="PTHR23076:SF113">
    <property type="entry name" value="ATP-DEPENDENT ZINC METALLOPROTEASE FTSH 1, CHLOROPLASTIC-RELATED"/>
    <property type="match status" value="1"/>
</dbReference>
<evidence type="ECO:0000256" key="14">
    <source>
        <dbReference type="HAMAP-Rule" id="MF_01458"/>
    </source>
</evidence>
<dbReference type="Gene3D" id="1.10.8.60">
    <property type="match status" value="1"/>
</dbReference>
<evidence type="ECO:0000256" key="1">
    <source>
        <dbReference type="ARBA" id="ARBA00004370"/>
    </source>
</evidence>
<feature type="binding site" evidence="14">
    <location>
        <position position="434"/>
    </location>
    <ligand>
        <name>Zn(2+)</name>
        <dbReference type="ChEBI" id="CHEBI:29105"/>
        <note>catalytic</note>
    </ligand>
</feature>
<proteinExistence type="inferred from homology"/>
<dbReference type="GO" id="GO:0005524">
    <property type="term" value="F:ATP binding"/>
    <property type="evidence" value="ECO:0007669"/>
    <property type="project" value="UniProtKB-UniRule"/>
</dbReference>
<keyword evidence="7 14" id="KW-0378">Hydrolase</keyword>
<dbReference type="FunFam" id="3.40.50.300:FF:000001">
    <property type="entry name" value="ATP-dependent zinc metalloprotease FtsH"/>
    <property type="match status" value="1"/>
</dbReference>